<dbReference type="NCBIfam" id="TIGR00744">
    <property type="entry name" value="ROK_glcA_fam"/>
    <property type="match status" value="1"/>
</dbReference>
<dbReference type="InterPro" id="IPR004654">
    <property type="entry name" value="ROK_glcA"/>
</dbReference>
<keyword evidence="5" id="KW-0418">Kinase</keyword>
<dbReference type="Pfam" id="PF00480">
    <property type="entry name" value="ROK"/>
    <property type="match status" value="1"/>
</dbReference>
<evidence type="ECO:0000313" key="8">
    <source>
        <dbReference type="EMBL" id="SBV96481.1"/>
    </source>
</evidence>
<accession>A0A212JAP6</accession>
<evidence type="ECO:0000256" key="5">
    <source>
        <dbReference type="ARBA" id="ARBA00022777"/>
    </source>
</evidence>
<proteinExistence type="inferred from homology"/>
<evidence type="ECO:0000256" key="4">
    <source>
        <dbReference type="ARBA" id="ARBA00022741"/>
    </source>
</evidence>
<protein>
    <recommendedName>
        <fullName evidence="2">Glucokinase</fullName>
    </recommendedName>
    <alternativeName>
        <fullName evidence="7">Glucose kinase</fullName>
    </alternativeName>
</protein>
<dbReference type="AlphaFoldDB" id="A0A212JAP6"/>
<organism evidence="8">
    <name type="scientific">uncultured Eubacteriales bacterium</name>
    <dbReference type="NCBI Taxonomy" id="172733"/>
    <lineage>
        <taxon>Bacteria</taxon>
        <taxon>Bacillati</taxon>
        <taxon>Bacillota</taxon>
        <taxon>Clostridia</taxon>
        <taxon>Eubacteriales</taxon>
        <taxon>environmental samples</taxon>
    </lineage>
</organism>
<reference evidence="8" key="1">
    <citation type="submission" date="2016-04" db="EMBL/GenBank/DDBJ databases">
        <authorList>
            <person name="Evans L.H."/>
            <person name="Alamgir A."/>
            <person name="Owens N."/>
            <person name="Weber N.D."/>
            <person name="Virtaneva K."/>
            <person name="Barbian K."/>
            <person name="Babar A."/>
            <person name="Rosenke K."/>
        </authorList>
    </citation>
    <scope>NUCLEOTIDE SEQUENCE</scope>
    <source>
        <strain evidence="8">86</strain>
    </source>
</reference>
<evidence type="ECO:0000256" key="3">
    <source>
        <dbReference type="ARBA" id="ARBA00022679"/>
    </source>
</evidence>
<dbReference type="SUPFAM" id="SSF53067">
    <property type="entry name" value="Actin-like ATPase domain"/>
    <property type="match status" value="1"/>
</dbReference>
<evidence type="ECO:0000256" key="7">
    <source>
        <dbReference type="ARBA" id="ARBA00032386"/>
    </source>
</evidence>
<comment type="similarity">
    <text evidence="1">Belongs to the ROK (NagC/XylR) family.</text>
</comment>
<dbReference type="InterPro" id="IPR043129">
    <property type="entry name" value="ATPase_NBD"/>
</dbReference>
<dbReference type="GO" id="GO:0005524">
    <property type="term" value="F:ATP binding"/>
    <property type="evidence" value="ECO:0007669"/>
    <property type="project" value="UniProtKB-KW"/>
</dbReference>
<name>A0A212JAP6_9FIRM</name>
<dbReference type="GO" id="GO:0004340">
    <property type="term" value="F:glucokinase activity"/>
    <property type="evidence" value="ECO:0007669"/>
    <property type="project" value="InterPro"/>
</dbReference>
<dbReference type="PANTHER" id="PTHR18964:SF149">
    <property type="entry name" value="BIFUNCTIONAL UDP-N-ACETYLGLUCOSAMINE 2-EPIMERASE_N-ACETYLMANNOSAMINE KINASE"/>
    <property type="match status" value="1"/>
</dbReference>
<keyword evidence="6" id="KW-0067">ATP-binding</keyword>
<dbReference type="Gene3D" id="3.30.420.40">
    <property type="match status" value="2"/>
</dbReference>
<dbReference type="EMBL" id="FLUN01000001">
    <property type="protein sequence ID" value="SBV96481.1"/>
    <property type="molecule type" value="Genomic_DNA"/>
</dbReference>
<gene>
    <name evidence="8" type="ORF">KL86CLO1_10783</name>
</gene>
<keyword evidence="4" id="KW-0547">Nucleotide-binding</keyword>
<evidence type="ECO:0000256" key="1">
    <source>
        <dbReference type="ARBA" id="ARBA00006479"/>
    </source>
</evidence>
<dbReference type="GO" id="GO:0006096">
    <property type="term" value="P:glycolytic process"/>
    <property type="evidence" value="ECO:0007669"/>
    <property type="project" value="InterPro"/>
</dbReference>
<evidence type="ECO:0000256" key="6">
    <source>
        <dbReference type="ARBA" id="ARBA00022840"/>
    </source>
</evidence>
<dbReference type="GO" id="GO:0005737">
    <property type="term" value="C:cytoplasm"/>
    <property type="evidence" value="ECO:0007669"/>
    <property type="project" value="InterPro"/>
</dbReference>
<sequence length="315" mass="33074">MKNLGIDLGGINIAAAVVDEEGHILARGRVSTPRGGEAVASAMAEAARQAVENARLTMDEIDSVGVGSPGTIDPESGVVVLWSNLDFHHVPLASMVAERLGRPVLLENDANAAALGEYAAGAGKGSSSMVAITLGTGVGGGAVLDGKLYTGFNYAGLEVGHFVIEHGGRLCTCGRRGCFETYASASAIIKRARERMEGNRESLLWQLAEGDLTKVEARTVFDAAGQNDVLARELVEEYEEYLACGITNLINIFQPEILCVGGGVAGAGEKLLAPVRAILDREDYARDNSTRTKLMLAELGNDAGIIGAAMLKNFR</sequence>
<dbReference type="PANTHER" id="PTHR18964">
    <property type="entry name" value="ROK (REPRESSOR, ORF, KINASE) FAMILY"/>
    <property type="match status" value="1"/>
</dbReference>
<keyword evidence="3" id="KW-0808">Transferase</keyword>
<evidence type="ECO:0000256" key="2">
    <source>
        <dbReference type="ARBA" id="ARBA00014701"/>
    </source>
</evidence>
<dbReference type="InterPro" id="IPR000600">
    <property type="entry name" value="ROK"/>
</dbReference>